<evidence type="ECO:0000313" key="6">
    <source>
        <dbReference type="Proteomes" id="UP000887222"/>
    </source>
</evidence>
<keyword evidence="1" id="KW-0812">Transmembrane</keyword>
<dbReference type="InterPro" id="IPR052155">
    <property type="entry name" value="Biofilm_reg_signaling"/>
</dbReference>
<keyword evidence="6" id="KW-1185">Reference proteome</keyword>
<dbReference type="SUPFAM" id="SSF141868">
    <property type="entry name" value="EAL domain-like"/>
    <property type="match status" value="1"/>
</dbReference>
<dbReference type="InterPro" id="IPR035965">
    <property type="entry name" value="PAS-like_dom_sf"/>
</dbReference>
<dbReference type="PROSITE" id="PS50883">
    <property type="entry name" value="EAL"/>
    <property type="match status" value="1"/>
</dbReference>
<feature type="domain" description="PAC" evidence="2">
    <location>
        <begin position="266"/>
        <end position="320"/>
    </location>
</feature>
<dbReference type="Proteomes" id="UP000887222">
    <property type="component" value="Unassembled WGS sequence"/>
</dbReference>
<feature type="transmembrane region" description="Helical" evidence="1">
    <location>
        <begin position="127"/>
        <end position="147"/>
    </location>
</feature>
<evidence type="ECO:0000313" key="5">
    <source>
        <dbReference type="EMBL" id="GIZ50439.1"/>
    </source>
</evidence>
<dbReference type="PROSITE" id="PS50113">
    <property type="entry name" value="PAC"/>
    <property type="match status" value="1"/>
</dbReference>
<reference evidence="5 6" key="1">
    <citation type="journal article" date="2022" name="Int. J. Syst. Evol. Microbiol.">
        <title>Noviherbaspirillum aridicola sp. nov., isolated from an arid soil in Pakistan.</title>
        <authorList>
            <person name="Khan I.U."/>
            <person name="Saqib M."/>
            <person name="Amin A."/>
            <person name="Hussain F."/>
            <person name="Li L."/>
            <person name="Liu Y.H."/>
            <person name="Fang B.Z."/>
            <person name="Ahmed I."/>
            <person name="Li W.J."/>
        </authorList>
    </citation>
    <scope>NUCLEOTIDE SEQUENCE [LARGE SCALE GENOMIC DNA]</scope>
    <source>
        <strain evidence="5 6">NCCP-691</strain>
    </source>
</reference>
<keyword evidence="1" id="KW-1133">Transmembrane helix</keyword>
<feature type="transmembrane region" description="Helical" evidence="1">
    <location>
        <begin position="103"/>
        <end position="120"/>
    </location>
</feature>
<accession>A0ABQ4Q008</accession>
<feature type="domain" description="GGDEF" evidence="4">
    <location>
        <begin position="352"/>
        <end position="485"/>
    </location>
</feature>
<organism evidence="5 6">
    <name type="scientific">Noviherbaspirillum aridicola</name>
    <dbReference type="NCBI Taxonomy" id="2849687"/>
    <lineage>
        <taxon>Bacteria</taxon>
        <taxon>Pseudomonadati</taxon>
        <taxon>Pseudomonadota</taxon>
        <taxon>Betaproteobacteria</taxon>
        <taxon>Burkholderiales</taxon>
        <taxon>Oxalobacteraceae</taxon>
        <taxon>Noviherbaspirillum</taxon>
    </lineage>
</organism>
<dbReference type="SUPFAM" id="SSF55073">
    <property type="entry name" value="Nucleotide cyclase"/>
    <property type="match status" value="1"/>
</dbReference>
<dbReference type="Gene3D" id="3.30.450.20">
    <property type="entry name" value="PAS domain"/>
    <property type="match status" value="1"/>
</dbReference>
<dbReference type="InterPro" id="IPR000700">
    <property type="entry name" value="PAS-assoc_C"/>
</dbReference>
<gene>
    <name evidence="5" type="ORF">NCCP691_04530</name>
</gene>
<dbReference type="InterPro" id="IPR029787">
    <property type="entry name" value="Nucleotide_cyclase"/>
</dbReference>
<dbReference type="PANTHER" id="PTHR44757:SF2">
    <property type="entry name" value="BIOFILM ARCHITECTURE MAINTENANCE PROTEIN MBAA"/>
    <property type="match status" value="1"/>
</dbReference>
<dbReference type="SUPFAM" id="SSF55785">
    <property type="entry name" value="PYP-like sensor domain (PAS domain)"/>
    <property type="match status" value="1"/>
</dbReference>
<dbReference type="Pfam" id="PF00990">
    <property type="entry name" value="GGDEF"/>
    <property type="match status" value="1"/>
</dbReference>
<dbReference type="PANTHER" id="PTHR44757">
    <property type="entry name" value="DIGUANYLATE CYCLASE DGCP"/>
    <property type="match status" value="1"/>
</dbReference>
<evidence type="ECO:0000259" key="4">
    <source>
        <dbReference type="PROSITE" id="PS50887"/>
    </source>
</evidence>
<dbReference type="NCBIfam" id="TIGR00254">
    <property type="entry name" value="GGDEF"/>
    <property type="match status" value="1"/>
</dbReference>
<evidence type="ECO:0000256" key="1">
    <source>
        <dbReference type="SAM" id="Phobius"/>
    </source>
</evidence>
<feature type="transmembrane region" description="Helical" evidence="1">
    <location>
        <begin position="48"/>
        <end position="66"/>
    </location>
</feature>
<dbReference type="Gene3D" id="3.30.70.270">
    <property type="match status" value="1"/>
</dbReference>
<name>A0ABQ4Q008_9BURK</name>
<dbReference type="SMART" id="SM00052">
    <property type="entry name" value="EAL"/>
    <property type="match status" value="1"/>
</dbReference>
<dbReference type="InterPro" id="IPR043128">
    <property type="entry name" value="Rev_trsase/Diguanyl_cyclase"/>
</dbReference>
<dbReference type="InterPro" id="IPR035919">
    <property type="entry name" value="EAL_sf"/>
</dbReference>
<dbReference type="InterPro" id="IPR001633">
    <property type="entry name" value="EAL_dom"/>
</dbReference>
<dbReference type="PROSITE" id="PS50887">
    <property type="entry name" value="GGDEF"/>
    <property type="match status" value="1"/>
</dbReference>
<evidence type="ECO:0000259" key="3">
    <source>
        <dbReference type="PROSITE" id="PS50883"/>
    </source>
</evidence>
<feature type="domain" description="EAL" evidence="3">
    <location>
        <begin position="494"/>
        <end position="748"/>
    </location>
</feature>
<dbReference type="CDD" id="cd01948">
    <property type="entry name" value="EAL"/>
    <property type="match status" value="1"/>
</dbReference>
<dbReference type="InterPro" id="IPR000014">
    <property type="entry name" value="PAS"/>
</dbReference>
<dbReference type="SMART" id="SM00267">
    <property type="entry name" value="GGDEF"/>
    <property type="match status" value="1"/>
</dbReference>
<dbReference type="NCBIfam" id="TIGR00229">
    <property type="entry name" value="sensory_box"/>
    <property type="match status" value="1"/>
</dbReference>
<evidence type="ECO:0008006" key="7">
    <source>
        <dbReference type="Google" id="ProtNLM"/>
    </source>
</evidence>
<evidence type="ECO:0000259" key="2">
    <source>
        <dbReference type="PROSITE" id="PS50113"/>
    </source>
</evidence>
<dbReference type="Pfam" id="PF00563">
    <property type="entry name" value="EAL"/>
    <property type="match status" value="1"/>
</dbReference>
<feature type="transmembrane region" description="Helical" evidence="1">
    <location>
        <begin position="159"/>
        <end position="179"/>
    </location>
</feature>
<dbReference type="RefSeq" id="WP_220806621.1">
    <property type="nucleotide sequence ID" value="NZ_BPMK01000002.1"/>
</dbReference>
<feature type="transmembrane region" description="Helical" evidence="1">
    <location>
        <begin position="23"/>
        <end position="42"/>
    </location>
</feature>
<sequence>MGKQAAGRTAGEVRANLHALRNVALSWIVDAAILALLARLAGVPAMVPALYLGIGLAYVAAAWYMLRSGRAERHADPTLSFPQLLAAVANQCLGLWLAPSIGIFFLLNIFQVFAYGLFTLGAREFRLLLLEAVALTLPAFVVAGMQISFPVDTAGGRFLLFVVFVTSLGRFVWVGNYAGALRRKLFSQRAALAESESRFRALTELSSDWFWEQDAQLRFSRIETGGAHAETPEAALLGKLPWEAGFEVELEGGWEGYRLLAAGRAEYRDIVMKRRTSDGQEYIVSLSGRPLFDEAGVLQGYRGVAREITEKRLAQQRIEHLATHDILTGLPNRLMFTQLLDMAVRMSRRNQRRFALLFIDLDRFKQINDTLGHEAGDELLREIANRFTAALRGSDVVARLAGDEFVVLLQELDSESQAGTVADKLLAEACRPMTIAGQECRVSASIGIAVFPEDAGDGDSLLRNADSAMYLAKEQGKNNCCFYSQGVHSHAFERMTVENELRHALARKEFSLHYQARRALASGEIRGVEALLRWNNARLGMVAPGQFLRVAEESGAIIPIGKWVLHAACTQAVAWQRIGLPRMSMAVNLSPAQFAHERLVNDIADALAQTGLAPELLEIEITEAMVFHDPARAAATLRAVKALGVKLAIEDFGTGYATLGQLREFPVDTLKVDRSFIRNLGEIGGNRALTEAIINFGRELHVTVVAEGVETAEQESFLRESACDEVQGFYVSKPLPAEALPELFAPPDAMPA</sequence>
<dbReference type="CDD" id="cd01949">
    <property type="entry name" value="GGDEF"/>
    <property type="match status" value="1"/>
</dbReference>
<keyword evidence="1" id="KW-0472">Membrane</keyword>
<dbReference type="InterPro" id="IPR000160">
    <property type="entry name" value="GGDEF_dom"/>
</dbReference>
<dbReference type="EMBL" id="BPMK01000002">
    <property type="protein sequence ID" value="GIZ50439.1"/>
    <property type="molecule type" value="Genomic_DNA"/>
</dbReference>
<comment type="caution">
    <text evidence="5">The sequence shown here is derived from an EMBL/GenBank/DDBJ whole genome shotgun (WGS) entry which is preliminary data.</text>
</comment>
<proteinExistence type="predicted"/>
<protein>
    <recommendedName>
        <fullName evidence="7">Diguanylate cyclase/phosphodiesterase with PAS/PAC sensor(S)</fullName>
    </recommendedName>
</protein>
<dbReference type="Gene3D" id="3.20.20.450">
    <property type="entry name" value="EAL domain"/>
    <property type="match status" value="1"/>
</dbReference>